<proteinExistence type="predicted"/>
<evidence type="ECO:0000313" key="3">
    <source>
        <dbReference type="Proteomes" id="UP000256718"/>
    </source>
</evidence>
<dbReference type="Proteomes" id="UP000256718">
    <property type="component" value="Unassembled WGS sequence"/>
</dbReference>
<dbReference type="EMBL" id="QHGZ01000221">
    <property type="protein sequence ID" value="RDY77692.1"/>
    <property type="molecule type" value="Genomic_DNA"/>
</dbReference>
<keyword evidence="1" id="KW-0812">Transmembrane</keyword>
<evidence type="ECO:0000256" key="1">
    <source>
        <dbReference type="SAM" id="Phobius"/>
    </source>
</evidence>
<keyword evidence="1" id="KW-1133">Transmembrane helix</keyword>
<organism evidence="2 3">
    <name type="scientific">Streptococcus agalactiae</name>
    <dbReference type="NCBI Taxonomy" id="1311"/>
    <lineage>
        <taxon>Bacteria</taxon>
        <taxon>Bacillati</taxon>
        <taxon>Bacillota</taxon>
        <taxon>Bacilli</taxon>
        <taxon>Lactobacillales</taxon>
        <taxon>Streptococcaceae</taxon>
        <taxon>Streptococcus</taxon>
    </lineage>
</organism>
<reference evidence="2 3" key="1">
    <citation type="journal article" date="2018" name="Emerg. Microbes Infect.">
        <title>Phenotypic and molecular analysis of nontypeable Group B streptococci: identification of cps2a and hybrid cps2a/cps5 Group B streptococcal capsule gene clusters.</title>
        <authorList>
            <person name="Alhhazmi A."/>
            <person name="Tyrrell G.J."/>
        </authorList>
    </citation>
    <scope>NUCLEOTIDE SEQUENCE [LARGE SCALE GENOMIC DNA]</scope>
    <source>
        <strain evidence="2 3">PLGBS17</strain>
    </source>
</reference>
<protein>
    <submittedName>
        <fullName evidence="2">Uncharacterized protein</fullName>
    </submittedName>
</protein>
<keyword evidence="1" id="KW-0472">Membrane</keyword>
<sequence>MGNGIVGRKLFKLIFIWIYFFKQFIFYKVH</sequence>
<name>A0A3A6QIZ0_STRAG</name>
<accession>A0A3A6QIZ0</accession>
<evidence type="ECO:0000313" key="2">
    <source>
        <dbReference type="EMBL" id="RDY77692.1"/>
    </source>
</evidence>
<gene>
    <name evidence="2" type="ORF">C4618_11100</name>
</gene>
<dbReference type="AlphaFoldDB" id="A0A3A6QIZ0"/>
<feature type="transmembrane region" description="Helical" evidence="1">
    <location>
        <begin position="10"/>
        <end position="27"/>
    </location>
</feature>
<comment type="caution">
    <text evidence="2">The sequence shown here is derived from an EMBL/GenBank/DDBJ whole genome shotgun (WGS) entry which is preliminary data.</text>
</comment>